<dbReference type="Proteomes" id="UP001143474">
    <property type="component" value="Unassembled WGS sequence"/>
</dbReference>
<dbReference type="EMBL" id="BSEV01000001">
    <property type="protein sequence ID" value="GLK07438.1"/>
    <property type="molecule type" value="Genomic_DNA"/>
</dbReference>
<reference evidence="2" key="1">
    <citation type="journal article" date="2014" name="Int. J. Syst. Evol. Microbiol.">
        <title>Complete genome sequence of Corynebacterium casei LMG S-19264T (=DSM 44701T), isolated from a smear-ripened cheese.</title>
        <authorList>
            <consortium name="US DOE Joint Genome Institute (JGI-PGF)"/>
            <person name="Walter F."/>
            <person name="Albersmeier A."/>
            <person name="Kalinowski J."/>
            <person name="Ruckert C."/>
        </authorList>
    </citation>
    <scope>NUCLEOTIDE SEQUENCE</scope>
    <source>
        <strain evidence="2">VKM Ac-2007</strain>
    </source>
</reference>
<protein>
    <recommendedName>
        <fullName evidence="4">DUF4386 domain-containing protein</fullName>
    </recommendedName>
</protein>
<name>A0A9W6MB98_9ACTN</name>
<keyword evidence="1" id="KW-0812">Transmembrane</keyword>
<dbReference type="AlphaFoldDB" id="A0A9W6MB98"/>
<comment type="caution">
    <text evidence="2">The sequence shown here is derived from an EMBL/GenBank/DDBJ whole genome shotgun (WGS) entry which is preliminary data.</text>
</comment>
<evidence type="ECO:0000256" key="1">
    <source>
        <dbReference type="SAM" id="Phobius"/>
    </source>
</evidence>
<evidence type="ECO:0008006" key="4">
    <source>
        <dbReference type="Google" id="ProtNLM"/>
    </source>
</evidence>
<organism evidence="2 3">
    <name type="scientific">Streptosporangium carneum</name>
    <dbReference type="NCBI Taxonomy" id="47481"/>
    <lineage>
        <taxon>Bacteria</taxon>
        <taxon>Bacillati</taxon>
        <taxon>Actinomycetota</taxon>
        <taxon>Actinomycetes</taxon>
        <taxon>Streptosporangiales</taxon>
        <taxon>Streptosporangiaceae</taxon>
        <taxon>Streptosporangium</taxon>
    </lineage>
</organism>
<keyword evidence="1" id="KW-0472">Membrane</keyword>
<sequence length="232" mass="24578">MSPLSDPVRFRRLAAGVCLIAAPVMYVAGILADPALRLGGGVDTVGVYGRHLEQVSLSAALLHWSWVLLVPGVIGMIHLVRRRAVLLGHITGALALLGVVNFSALMLGDFFYARLERELVPATGAALADQALADPGAVFGFQIPGFVGLAGLFLLGLVLAYGRRAPWWAPFAILAGVLTAPVFWVGTVIGGLLYLAGAGAVGVRMIRMTDVEWADSGTREHREHDEGVRSPH</sequence>
<evidence type="ECO:0000313" key="2">
    <source>
        <dbReference type="EMBL" id="GLK07438.1"/>
    </source>
</evidence>
<proteinExistence type="predicted"/>
<gene>
    <name evidence="2" type="ORF">GCM10017600_08430</name>
</gene>
<feature type="transmembrane region" description="Helical" evidence="1">
    <location>
        <begin position="56"/>
        <end position="77"/>
    </location>
</feature>
<dbReference type="RefSeq" id="WP_271215973.1">
    <property type="nucleotide sequence ID" value="NZ_BAAAVD010000006.1"/>
</dbReference>
<feature type="transmembrane region" description="Helical" evidence="1">
    <location>
        <begin position="171"/>
        <end position="195"/>
    </location>
</feature>
<evidence type="ECO:0000313" key="3">
    <source>
        <dbReference type="Proteomes" id="UP001143474"/>
    </source>
</evidence>
<feature type="transmembrane region" description="Helical" evidence="1">
    <location>
        <begin position="137"/>
        <end position="159"/>
    </location>
</feature>
<keyword evidence="1" id="KW-1133">Transmembrane helix</keyword>
<accession>A0A9W6MB98</accession>
<feature type="transmembrane region" description="Helical" evidence="1">
    <location>
        <begin position="84"/>
        <end position="107"/>
    </location>
</feature>
<keyword evidence="3" id="KW-1185">Reference proteome</keyword>
<reference evidence="2" key="2">
    <citation type="submission" date="2023-01" db="EMBL/GenBank/DDBJ databases">
        <authorList>
            <person name="Sun Q."/>
            <person name="Evtushenko L."/>
        </authorList>
    </citation>
    <scope>NUCLEOTIDE SEQUENCE</scope>
    <source>
        <strain evidence="2">VKM Ac-2007</strain>
    </source>
</reference>